<keyword evidence="1" id="KW-1133">Transmembrane helix</keyword>
<dbReference type="Proteomes" id="UP001597337">
    <property type="component" value="Unassembled WGS sequence"/>
</dbReference>
<gene>
    <name evidence="2" type="ORF">ACFSJC_10675</name>
</gene>
<sequence length="98" mass="10597">MDISAMLQQWPMEAVFAIIAGVVILLVPRVLNYAVAAYLLLIGALGLMHYFHGQPMSPMAVISIVAGALILIKPAILNYVVGFYLILTGLLQAGILRF</sequence>
<keyword evidence="1" id="KW-0812">Transmembrane</keyword>
<protein>
    <submittedName>
        <fullName evidence="2">DUF3096 domain-containing protein</fullName>
    </submittedName>
</protein>
<evidence type="ECO:0000313" key="2">
    <source>
        <dbReference type="EMBL" id="MFD2112303.1"/>
    </source>
</evidence>
<organism evidence="2 3">
    <name type="scientific">Thiorhodococcus fuscus</name>
    <dbReference type="NCBI Taxonomy" id="527200"/>
    <lineage>
        <taxon>Bacteria</taxon>
        <taxon>Pseudomonadati</taxon>
        <taxon>Pseudomonadota</taxon>
        <taxon>Gammaproteobacteria</taxon>
        <taxon>Chromatiales</taxon>
        <taxon>Chromatiaceae</taxon>
        <taxon>Thiorhodococcus</taxon>
    </lineage>
</organism>
<dbReference type="Pfam" id="PF11295">
    <property type="entry name" value="DUF3096"/>
    <property type="match status" value="2"/>
</dbReference>
<dbReference type="InterPro" id="IPR021446">
    <property type="entry name" value="DUF3096"/>
</dbReference>
<feature type="transmembrane region" description="Helical" evidence="1">
    <location>
        <begin position="59"/>
        <end position="87"/>
    </location>
</feature>
<comment type="caution">
    <text evidence="2">The sequence shown here is derived from an EMBL/GenBank/DDBJ whole genome shotgun (WGS) entry which is preliminary data.</text>
</comment>
<dbReference type="EMBL" id="JBHUHX010000024">
    <property type="protein sequence ID" value="MFD2112303.1"/>
    <property type="molecule type" value="Genomic_DNA"/>
</dbReference>
<evidence type="ECO:0000313" key="3">
    <source>
        <dbReference type="Proteomes" id="UP001597337"/>
    </source>
</evidence>
<name>A0ABW4YBG2_9GAMM</name>
<evidence type="ECO:0000256" key="1">
    <source>
        <dbReference type="SAM" id="Phobius"/>
    </source>
</evidence>
<feature type="transmembrane region" description="Helical" evidence="1">
    <location>
        <begin position="12"/>
        <end position="28"/>
    </location>
</feature>
<accession>A0ABW4YBG2</accession>
<feature type="transmembrane region" description="Helical" evidence="1">
    <location>
        <begin position="35"/>
        <end position="53"/>
    </location>
</feature>
<reference evidence="3" key="1">
    <citation type="journal article" date="2019" name="Int. J. Syst. Evol. Microbiol.">
        <title>The Global Catalogue of Microorganisms (GCM) 10K type strain sequencing project: providing services to taxonomists for standard genome sequencing and annotation.</title>
        <authorList>
            <consortium name="The Broad Institute Genomics Platform"/>
            <consortium name="The Broad Institute Genome Sequencing Center for Infectious Disease"/>
            <person name="Wu L."/>
            <person name="Ma J."/>
        </authorList>
    </citation>
    <scope>NUCLEOTIDE SEQUENCE [LARGE SCALE GENOMIC DNA]</scope>
    <source>
        <strain evidence="3">KACC 12597</strain>
    </source>
</reference>
<proteinExistence type="predicted"/>
<dbReference type="RefSeq" id="WP_386026471.1">
    <property type="nucleotide sequence ID" value="NZ_JBHUHX010000024.1"/>
</dbReference>
<keyword evidence="1" id="KW-0472">Membrane</keyword>
<keyword evidence="3" id="KW-1185">Reference proteome</keyword>